<dbReference type="SUPFAM" id="SSF82784">
    <property type="entry name" value="OsmC-like"/>
    <property type="match status" value="1"/>
</dbReference>
<dbReference type="PANTHER" id="PTHR34352">
    <property type="entry name" value="PROTEIN YHFA"/>
    <property type="match status" value="1"/>
</dbReference>
<evidence type="ECO:0000313" key="2">
    <source>
        <dbReference type="EMBL" id="KAJ6235518.1"/>
    </source>
</evidence>
<reference evidence="1" key="2">
    <citation type="submission" date="2022-08" db="EMBL/GenBank/DDBJ databases">
        <title>Novel sulphate-reducing endosymbionts in the free-living metamonad Anaeramoeba.</title>
        <authorList>
            <person name="Jerlstrom-Hultqvist J."/>
            <person name="Cepicka I."/>
            <person name="Gallot-Lavallee L."/>
            <person name="Salas-Leiva D."/>
            <person name="Curtis B.A."/>
            <person name="Zahonova K."/>
            <person name="Pipaliya S."/>
            <person name="Dacks J."/>
            <person name="Roger A.J."/>
        </authorList>
    </citation>
    <scope>NUCLEOTIDE SEQUENCE</scope>
    <source>
        <strain evidence="1">Busselton2</strain>
    </source>
</reference>
<comment type="caution">
    <text evidence="1">The sequence shown here is derived from an EMBL/GenBank/DDBJ whole genome shotgun (WGS) entry which is preliminary data.</text>
</comment>
<evidence type="ECO:0000313" key="4">
    <source>
        <dbReference type="Proteomes" id="UP001150062"/>
    </source>
</evidence>
<dbReference type="Gene3D" id="3.30.300.20">
    <property type="match status" value="1"/>
</dbReference>
<dbReference type="EMBL" id="JAOAOG010000257">
    <property type="protein sequence ID" value="KAJ6235518.1"/>
    <property type="molecule type" value="Genomic_DNA"/>
</dbReference>
<accession>A0AAV7ZJ67</accession>
<dbReference type="Proteomes" id="UP001150062">
    <property type="component" value="Unassembled WGS sequence"/>
</dbReference>
<protein>
    <submittedName>
        <fullName evidence="1">Protein yhfa</fullName>
    </submittedName>
</protein>
<organism evidence="1 3">
    <name type="scientific">Anaeramoeba flamelloides</name>
    <dbReference type="NCBI Taxonomy" id="1746091"/>
    <lineage>
        <taxon>Eukaryota</taxon>
        <taxon>Metamonada</taxon>
        <taxon>Anaeramoebidae</taxon>
        <taxon>Anaeramoeba</taxon>
    </lineage>
</organism>
<dbReference type="InterPro" id="IPR036102">
    <property type="entry name" value="OsmC/Ohrsf"/>
</dbReference>
<dbReference type="Proteomes" id="UP001146793">
    <property type="component" value="Unassembled WGS sequence"/>
</dbReference>
<reference evidence="2" key="1">
    <citation type="submission" date="2022-08" db="EMBL/GenBank/DDBJ databases">
        <title>Novel sulfate-reducing endosymbionts in the free-living metamonad Anaeramoeba.</title>
        <authorList>
            <person name="Jerlstrom-Hultqvist J."/>
            <person name="Cepicka I."/>
            <person name="Gallot-Lavallee L."/>
            <person name="Salas-Leiva D."/>
            <person name="Curtis B.A."/>
            <person name="Zahonova K."/>
            <person name="Pipaliya S."/>
            <person name="Dacks J."/>
            <person name="Roger A.J."/>
        </authorList>
    </citation>
    <scope>NUCLEOTIDE SEQUENCE</scope>
    <source>
        <strain evidence="2">Schooner1</strain>
    </source>
</reference>
<name>A0AAV7ZJ67_9EUKA</name>
<dbReference type="AlphaFoldDB" id="A0AAV7ZJ67"/>
<sequence length="160" mass="17843">MINTVQPNFKQSNSLVKRGLAQLLKRKVDFPYKTSTTWIKDLSFLGNDGSNSIILGDGGVSPLKCIFLGVAACASYDLLEIMKKQRTPLEKLEISVDGIRDEKKTGRPIKDIHMIFKVSGQNVKQQKVEKAIDTSINQYCGVYATIKNTSNVTYEVVIKD</sequence>
<dbReference type="EMBL" id="JANTQA010000030">
    <property type="protein sequence ID" value="KAJ3440492.1"/>
    <property type="molecule type" value="Genomic_DNA"/>
</dbReference>
<evidence type="ECO:0000313" key="1">
    <source>
        <dbReference type="EMBL" id="KAJ3440492.1"/>
    </source>
</evidence>
<dbReference type="InterPro" id="IPR015946">
    <property type="entry name" value="KH_dom-like_a/b"/>
</dbReference>
<dbReference type="PANTHER" id="PTHR34352:SF1">
    <property type="entry name" value="PROTEIN YHFA"/>
    <property type="match status" value="1"/>
</dbReference>
<evidence type="ECO:0000313" key="3">
    <source>
        <dbReference type="Proteomes" id="UP001146793"/>
    </source>
</evidence>
<dbReference type="InterPro" id="IPR003718">
    <property type="entry name" value="OsmC/Ohr_fam"/>
</dbReference>
<keyword evidence="4" id="KW-1185">Reference proteome</keyword>
<dbReference type="Pfam" id="PF02566">
    <property type="entry name" value="OsmC"/>
    <property type="match status" value="1"/>
</dbReference>
<proteinExistence type="predicted"/>
<gene>
    <name evidence="1" type="ORF">M0812_14160</name>
    <name evidence="2" type="ORF">M0813_03665</name>
</gene>